<comment type="catalytic activity">
    <reaction evidence="1">
        <text>2 6,7-dimethyl-8-(1-D-ribityl)lumazine + H(+) = 5-amino-6-(D-ribitylamino)uracil + riboflavin</text>
        <dbReference type="Rhea" id="RHEA:20772"/>
        <dbReference type="ChEBI" id="CHEBI:15378"/>
        <dbReference type="ChEBI" id="CHEBI:15934"/>
        <dbReference type="ChEBI" id="CHEBI:57986"/>
        <dbReference type="ChEBI" id="CHEBI:58201"/>
        <dbReference type="EC" id="2.5.1.9"/>
    </reaction>
</comment>
<feature type="domain" description="Lumazine-binding" evidence="11">
    <location>
        <begin position="1"/>
        <end position="96"/>
    </location>
</feature>
<dbReference type="InterPro" id="IPR023366">
    <property type="entry name" value="ATP_synth_asu-like_sf"/>
</dbReference>
<dbReference type="PANTHER" id="PTHR21098">
    <property type="entry name" value="RIBOFLAVIN SYNTHASE ALPHA CHAIN"/>
    <property type="match status" value="1"/>
</dbReference>
<dbReference type="Gene3D" id="2.40.30.20">
    <property type="match status" value="2"/>
</dbReference>
<evidence type="ECO:0000256" key="1">
    <source>
        <dbReference type="ARBA" id="ARBA00000968"/>
    </source>
</evidence>
<organism evidence="12 13">
    <name type="scientific">Paludisphaera mucosa</name>
    <dbReference type="NCBI Taxonomy" id="3030827"/>
    <lineage>
        <taxon>Bacteria</taxon>
        <taxon>Pseudomonadati</taxon>
        <taxon>Planctomycetota</taxon>
        <taxon>Planctomycetia</taxon>
        <taxon>Isosphaerales</taxon>
        <taxon>Isosphaeraceae</taxon>
        <taxon>Paludisphaera</taxon>
    </lineage>
</organism>
<evidence type="ECO:0000256" key="8">
    <source>
        <dbReference type="ARBA" id="ARBA00022737"/>
    </source>
</evidence>
<evidence type="ECO:0000259" key="11">
    <source>
        <dbReference type="PROSITE" id="PS51177"/>
    </source>
</evidence>
<dbReference type="Pfam" id="PF00677">
    <property type="entry name" value="Lum_binding"/>
    <property type="match status" value="2"/>
</dbReference>
<dbReference type="RefSeq" id="WP_277864186.1">
    <property type="nucleotide sequence ID" value="NZ_JARRAG010000002.1"/>
</dbReference>
<keyword evidence="8" id="KW-0677">Repeat</keyword>
<dbReference type="EC" id="2.5.1.9" evidence="4 9"/>
<keyword evidence="7 12" id="KW-0808">Transferase</keyword>
<evidence type="ECO:0000256" key="6">
    <source>
        <dbReference type="ARBA" id="ARBA00022619"/>
    </source>
</evidence>
<evidence type="ECO:0000256" key="3">
    <source>
        <dbReference type="ARBA" id="ARBA00004887"/>
    </source>
</evidence>
<keyword evidence="6" id="KW-0686">Riboflavin biosynthesis</keyword>
<dbReference type="InterPro" id="IPR026017">
    <property type="entry name" value="Lumazine-bd_dom"/>
</dbReference>
<comment type="function">
    <text evidence="2">Catalyzes the dismutation of two molecules of 6,7-dimethyl-8-ribityllumazine, resulting in the formation of riboflavin and 5-amino-6-(D-ribitylamino)uracil.</text>
</comment>
<evidence type="ECO:0000256" key="5">
    <source>
        <dbReference type="ARBA" id="ARBA00013950"/>
    </source>
</evidence>
<reference evidence="12 13" key="1">
    <citation type="submission" date="2023-03" db="EMBL/GenBank/DDBJ databases">
        <title>Paludisphaera mucosa sp. nov. a novel planctomycete from northern fen.</title>
        <authorList>
            <person name="Ivanova A."/>
        </authorList>
    </citation>
    <scope>NUCLEOTIDE SEQUENCE [LARGE SCALE GENOMIC DNA]</scope>
    <source>
        <strain evidence="12 13">Pla2</strain>
    </source>
</reference>
<dbReference type="EMBL" id="JARRAG010000002">
    <property type="protein sequence ID" value="MDG3007916.1"/>
    <property type="molecule type" value="Genomic_DNA"/>
</dbReference>
<evidence type="ECO:0000256" key="2">
    <source>
        <dbReference type="ARBA" id="ARBA00002803"/>
    </source>
</evidence>
<dbReference type="PANTHER" id="PTHR21098:SF12">
    <property type="entry name" value="RIBOFLAVIN SYNTHASE"/>
    <property type="match status" value="1"/>
</dbReference>
<feature type="repeat" description="Lumazine-binding" evidence="10">
    <location>
        <begin position="1"/>
        <end position="96"/>
    </location>
</feature>
<dbReference type="GO" id="GO:0004746">
    <property type="term" value="F:riboflavin synthase activity"/>
    <property type="evidence" value="ECO:0007669"/>
    <property type="project" value="UniProtKB-EC"/>
</dbReference>
<protein>
    <recommendedName>
        <fullName evidence="5 9">Riboflavin synthase</fullName>
        <ecNumber evidence="4 9">2.5.1.9</ecNumber>
    </recommendedName>
</protein>
<comment type="pathway">
    <text evidence="3">Cofactor biosynthesis; riboflavin biosynthesis; riboflavin from 2-hydroxy-3-oxobutyl phosphate and 5-amino-6-(D-ribitylamino)uracil: step 2/2.</text>
</comment>
<evidence type="ECO:0000256" key="4">
    <source>
        <dbReference type="ARBA" id="ARBA00012827"/>
    </source>
</evidence>
<keyword evidence="13" id="KW-1185">Reference proteome</keyword>
<evidence type="ECO:0000256" key="9">
    <source>
        <dbReference type="NCBIfam" id="TIGR00187"/>
    </source>
</evidence>
<name>A0ABT6FK86_9BACT</name>
<proteinExistence type="predicted"/>
<dbReference type="NCBIfam" id="TIGR00187">
    <property type="entry name" value="ribE"/>
    <property type="match status" value="1"/>
</dbReference>
<feature type="repeat" description="Lumazine-binding" evidence="10">
    <location>
        <begin position="97"/>
        <end position="193"/>
    </location>
</feature>
<dbReference type="NCBIfam" id="NF006767">
    <property type="entry name" value="PRK09289.1"/>
    <property type="match status" value="1"/>
</dbReference>
<comment type="caution">
    <text evidence="12">The sequence shown here is derived from an EMBL/GenBank/DDBJ whole genome shotgun (WGS) entry which is preliminary data.</text>
</comment>
<dbReference type="InterPro" id="IPR001783">
    <property type="entry name" value="Lumazine-bd"/>
</dbReference>
<evidence type="ECO:0000313" key="13">
    <source>
        <dbReference type="Proteomes" id="UP001216907"/>
    </source>
</evidence>
<gene>
    <name evidence="12" type="ORF">PZE19_29485</name>
</gene>
<dbReference type="PROSITE" id="PS51177">
    <property type="entry name" value="LUMAZINE_BIND"/>
    <property type="match status" value="2"/>
</dbReference>
<evidence type="ECO:0000256" key="10">
    <source>
        <dbReference type="PROSITE-ProRule" id="PRU00524"/>
    </source>
</evidence>
<dbReference type="SUPFAM" id="SSF63380">
    <property type="entry name" value="Riboflavin synthase domain-like"/>
    <property type="match status" value="2"/>
</dbReference>
<accession>A0ABT6FK86</accession>
<sequence>MFTGLVEAMGRIEAVADEAGGKRLAVRWEGLDAPLAIGESVAVNGCCLSVVATAPERFEVQAGPETLLRTNLGGRKAGDPVNLERSVRVGDRLGGHIVQGHVDATATLRERRREGDWEFLAFDVDPAWTVLMVPKGSIAVDGVSLTLVDVEPAGFSIMLIPHTLAVTTLGTLAPGDRVNVEADVLAKHVQKLLGQVR</sequence>
<evidence type="ECO:0000313" key="12">
    <source>
        <dbReference type="EMBL" id="MDG3007916.1"/>
    </source>
</evidence>
<dbReference type="PIRSF" id="PIRSF000498">
    <property type="entry name" value="Riboflavin_syn_A"/>
    <property type="match status" value="1"/>
</dbReference>
<dbReference type="Proteomes" id="UP001216907">
    <property type="component" value="Unassembled WGS sequence"/>
</dbReference>
<dbReference type="CDD" id="cd00402">
    <property type="entry name" value="Riboflavin_synthase_like"/>
    <property type="match status" value="1"/>
</dbReference>
<evidence type="ECO:0000256" key="7">
    <source>
        <dbReference type="ARBA" id="ARBA00022679"/>
    </source>
</evidence>
<feature type="domain" description="Lumazine-binding" evidence="11">
    <location>
        <begin position="97"/>
        <end position="193"/>
    </location>
</feature>
<dbReference type="InterPro" id="IPR017938">
    <property type="entry name" value="Riboflavin_synthase-like_b-brl"/>
</dbReference>